<feature type="chain" id="PRO_5013789817" description="Cytochrome c domain-containing protein" evidence="5">
    <location>
        <begin position="21"/>
        <end position="123"/>
    </location>
</feature>
<keyword evidence="5" id="KW-0732">Signal</keyword>
<keyword evidence="2 4" id="KW-0479">Metal-binding</keyword>
<dbReference type="GO" id="GO:0046872">
    <property type="term" value="F:metal ion binding"/>
    <property type="evidence" value="ECO:0007669"/>
    <property type="project" value="UniProtKB-KW"/>
</dbReference>
<evidence type="ECO:0000256" key="5">
    <source>
        <dbReference type="SAM" id="SignalP"/>
    </source>
</evidence>
<dbReference type="SUPFAM" id="SSF46626">
    <property type="entry name" value="Cytochrome c"/>
    <property type="match status" value="1"/>
</dbReference>
<dbReference type="GO" id="GO:0020037">
    <property type="term" value="F:heme binding"/>
    <property type="evidence" value="ECO:0007669"/>
    <property type="project" value="InterPro"/>
</dbReference>
<dbReference type="OrthoDB" id="9781261at2"/>
<keyword evidence="3 4" id="KW-0408">Iron</keyword>
<sequence length="123" mass="13140">MSLGRGIVWLVFLVSLVACGAAQPPSVDPVLEGERLFRVWCIGCHSLDPDGPTALGPSLAGVATRAANNDEGLTAAEWLYRETVNPNAVVTPGYSPGLMPSDYERALRPDQLEALVAYMLTLE</sequence>
<reference evidence="7 8" key="1">
    <citation type="submission" date="2016-05" db="EMBL/GenBank/DDBJ databases">
        <authorList>
            <person name="Lavstsen T."/>
            <person name="Jespersen J.S."/>
        </authorList>
    </citation>
    <scope>NUCLEOTIDE SEQUENCE [LARGE SCALE GENOMIC DNA]</scope>
    <source>
        <strain evidence="7 8">B7-9</strain>
    </source>
</reference>
<evidence type="ECO:0000259" key="6">
    <source>
        <dbReference type="PROSITE" id="PS51007"/>
    </source>
</evidence>
<dbReference type="InterPro" id="IPR036909">
    <property type="entry name" value="Cyt_c-like_dom_sf"/>
</dbReference>
<dbReference type="PROSITE" id="PS51257">
    <property type="entry name" value="PROKAR_LIPOPROTEIN"/>
    <property type="match status" value="1"/>
</dbReference>
<proteinExistence type="predicted"/>
<dbReference type="EMBL" id="LYXE01000110">
    <property type="protein sequence ID" value="PDV98069.1"/>
    <property type="molecule type" value="Genomic_DNA"/>
</dbReference>
<feature type="domain" description="Cytochrome c" evidence="6">
    <location>
        <begin position="28"/>
        <end position="123"/>
    </location>
</feature>
<gene>
    <name evidence="7" type="ORF">A9Q02_03030</name>
</gene>
<comment type="caution">
    <text evidence="7">The sequence shown here is derived from an EMBL/GenBank/DDBJ whole genome shotgun (WGS) entry which is preliminary data.</text>
</comment>
<evidence type="ECO:0000256" key="2">
    <source>
        <dbReference type="ARBA" id="ARBA00022723"/>
    </source>
</evidence>
<keyword evidence="1 4" id="KW-0349">Heme</keyword>
<keyword evidence="8" id="KW-1185">Reference proteome</keyword>
<organism evidence="7 8">
    <name type="scientific">Candidatus Chloroploca asiatica</name>
    <dbReference type="NCBI Taxonomy" id="1506545"/>
    <lineage>
        <taxon>Bacteria</taxon>
        <taxon>Bacillati</taxon>
        <taxon>Chloroflexota</taxon>
        <taxon>Chloroflexia</taxon>
        <taxon>Chloroflexales</taxon>
        <taxon>Chloroflexineae</taxon>
        <taxon>Oscillochloridaceae</taxon>
        <taxon>Candidatus Chloroploca</taxon>
    </lineage>
</organism>
<feature type="signal peptide" evidence="5">
    <location>
        <begin position="1"/>
        <end position="20"/>
    </location>
</feature>
<dbReference type="InterPro" id="IPR009056">
    <property type="entry name" value="Cyt_c-like_dom"/>
</dbReference>
<accession>A0A2H3L713</accession>
<evidence type="ECO:0000256" key="3">
    <source>
        <dbReference type="ARBA" id="ARBA00023004"/>
    </source>
</evidence>
<protein>
    <recommendedName>
        <fullName evidence="6">Cytochrome c domain-containing protein</fullName>
    </recommendedName>
</protein>
<dbReference type="Gene3D" id="1.10.760.10">
    <property type="entry name" value="Cytochrome c-like domain"/>
    <property type="match status" value="1"/>
</dbReference>
<evidence type="ECO:0000313" key="8">
    <source>
        <dbReference type="Proteomes" id="UP000220922"/>
    </source>
</evidence>
<evidence type="ECO:0000256" key="1">
    <source>
        <dbReference type="ARBA" id="ARBA00022617"/>
    </source>
</evidence>
<dbReference type="AlphaFoldDB" id="A0A2H3L713"/>
<evidence type="ECO:0000256" key="4">
    <source>
        <dbReference type="PROSITE-ProRule" id="PRU00433"/>
    </source>
</evidence>
<dbReference type="GO" id="GO:0009055">
    <property type="term" value="F:electron transfer activity"/>
    <property type="evidence" value="ECO:0007669"/>
    <property type="project" value="InterPro"/>
</dbReference>
<dbReference type="PROSITE" id="PS51007">
    <property type="entry name" value="CYTC"/>
    <property type="match status" value="1"/>
</dbReference>
<dbReference type="Proteomes" id="UP000220922">
    <property type="component" value="Unassembled WGS sequence"/>
</dbReference>
<evidence type="ECO:0000313" key="7">
    <source>
        <dbReference type="EMBL" id="PDV98069.1"/>
    </source>
</evidence>
<dbReference type="Pfam" id="PF00034">
    <property type="entry name" value="Cytochrom_C"/>
    <property type="match status" value="1"/>
</dbReference>
<dbReference type="RefSeq" id="WP_097653792.1">
    <property type="nucleotide sequence ID" value="NZ_LYXE01000110.1"/>
</dbReference>
<name>A0A2H3L713_9CHLR</name>